<dbReference type="InterPro" id="IPR016181">
    <property type="entry name" value="Acyl_CoA_acyltransferase"/>
</dbReference>
<evidence type="ECO:0000313" key="6">
    <source>
        <dbReference type="Proteomes" id="UP000811282"/>
    </source>
</evidence>
<dbReference type="RefSeq" id="WP_215671446.1">
    <property type="nucleotide sequence ID" value="NZ_JAFJYC010000004.1"/>
</dbReference>
<keyword evidence="2" id="KW-0012">Acyltransferase</keyword>
<keyword evidence="6" id="KW-1185">Reference proteome</keyword>
<dbReference type="Pfam" id="PF13302">
    <property type="entry name" value="Acetyltransf_3"/>
    <property type="match status" value="1"/>
</dbReference>
<dbReference type="PROSITE" id="PS51186">
    <property type="entry name" value="GNAT"/>
    <property type="match status" value="1"/>
</dbReference>
<dbReference type="Gene3D" id="3.40.630.30">
    <property type="match status" value="1"/>
</dbReference>
<proteinExistence type="inferred from homology"/>
<feature type="domain" description="N-acetyltransferase" evidence="4">
    <location>
        <begin position="10"/>
        <end position="177"/>
    </location>
</feature>
<evidence type="ECO:0000259" key="4">
    <source>
        <dbReference type="PROSITE" id="PS51186"/>
    </source>
</evidence>
<evidence type="ECO:0000256" key="1">
    <source>
        <dbReference type="ARBA" id="ARBA00022679"/>
    </source>
</evidence>
<gene>
    <name evidence="5" type="ORF">JZM24_17890</name>
</gene>
<dbReference type="PANTHER" id="PTHR43792:SF8">
    <property type="entry name" value="[RIBOSOMAL PROTEIN US5]-ALANINE N-ACETYLTRANSFERASE"/>
    <property type="match status" value="1"/>
</dbReference>
<dbReference type="SUPFAM" id="SSF55729">
    <property type="entry name" value="Acyl-CoA N-acyltransferases (Nat)"/>
    <property type="match status" value="1"/>
</dbReference>
<keyword evidence="1" id="KW-0808">Transferase</keyword>
<dbReference type="Proteomes" id="UP000811282">
    <property type="component" value="Unassembled WGS sequence"/>
</dbReference>
<sequence>MDYRQRIISPTLRLALPREEDAPALFSLAQQERTHLSRHLAWPETVRCEVDTLATVRANRRAYAAGESAVYLLWRQERLSGVLSLNSISGSVGEIGYWLAAALTGRGVMSRAVQGLMTRYLEDGRLDTFILRCGVQNRPSNRVAQRLGFSFYQRQAQAEKVGERWVDHNVYHWRAGRNTLPLSLTTCTPAPGADR</sequence>
<dbReference type="PANTHER" id="PTHR43792">
    <property type="entry name" value="GNAT FAMILY, PUTATIVE (AFU_ORTHOLOGUE AFUA_3G00765)-RELATED-RELATED"/>
    <property type="match status" value="1"/>
</dbReference>
<comment type="caution">
    <text evidence="5">The sequence shown here is derived from an EMBL/GenBank/DDBJ whole genome shotgun (WGS) entry which is preliminary data.</text>
</comment>
<evidence type="ECO:0000313" key="5">
    <source>
        <dbReference type="EMBL" id="MBT9433496.1"/>
    </source>
</evidence>
<dbReference type="InterPro" id="IPR051531">
    <property type="entry name" value="N-acetyltransferase"/>
</dbReference>
<dbReference type="InterPro" id="IPR000182">
    <property type="entry name" value="GNAT_dom"/>
</dbReference>
<evidence type="ECO:0000256" key="3">
    <source>
        <dbReference type="ARBA" id="ARBA00038502"/>
    </source>
</evidence>
<accession>A0ABS5YIN4</accession>
<protein>
    <submittedName>
        <fullName evidence="5">GNAT family N-acetyltransferase</fullName>
    </submittedName>
</protein>
<organism evidence="5 6">
    <name type="scientific">Candidatus Sodalis endolongispinus</name>
    <dbReference type="NCBI Taxonomy" id="2812662"/>
    <lineage>
        <taxon>Bacteria</taxon>
        <taxon>Pseudomonadati</taxon>
        <taxon>Pseudomonadota</taxon>
        <taxon>Gammaproteobacteria</taxon>
        <taxon>Enterobacterales</taxon>
        <taxon>Bruguierivoracaceae</taxon>
        <taxon>Sodalis</taxon>
    </lineage>
</organism>
<name>A0ABS5YIN4_9GAMM</name>
<evidence type="ECO:0000256" key="2">
    <source>
        <dbReference type="ARBA" id="ARBA00023315"/>
    </source>
</evidence>
<comment type="similarity">
    <text evidence="3">Belongs to the acetyltransferase family. RimJ subfamily.</text>
</comment>
<dbReference type="EMBL" id="JAFJYC010000004">
    <property type="protein sequence ID" value="MBT9433496.1"/>
    <property type="molecule type" value="Genomic_DNA"/>
</dbReference>
<reference evidence="5 6" key="1">
    <citation type="journal article" date="2021" name="Genome Biol. Evol.">
        <title>The evolution of interdependence in a four-way mealybug symbiosis.</title>
        <authorList>
            <person name="Garber A.I."/>
            <person name="Kupper M."/>
            <person name="Laetsch D.R."/>
            <person name="Weldon S.R."/>
            <person name="Ladinsky M.S."/>
            <person name="Bjorkman P.J."/>
            <person name="McCutcheon J.P."/>
        </authorList>
    </citation>
    <scope>NUCLEOTIDE SEQUENCE [LARGE SCALE GENOMIC DNA]</scope>
    <source>
        <strain evidence="5">SOD</strain>
    </source>
</reference>